<dbReference type="PROSITE" id="PS50835">
    <property type="entry name" value="IG_LIKE"/>
    <property type="match status" value="3"/>
</dbReference>
<dbReference type="Gene3D" id="2.60.40.10">
    <property type="entry name" value="Immunoglobulins"/>
    <property type="match status" value="3"/>
</dbReference>
<keyword evidence="2" id="KW-0449">Lipoprotein</keyword>
<evidence type="ECO:0000256" key="1">
    <source>
        <dbReference type="ARBA" id="ARBA00004609"/>
    </source>
</evidence>
<dbReference type="GO" id="GO:0098552">
    <property type="term" value="C:side of membrane"/>
    <property type="evidence" value="ECO:0007669"/>
    <property type="project" value="UniProtKB-KW"/>
</dbReference>
<evidence type="ECO:0000256" key="3">
    <source>
        <dbReference type="ARBA" id="ARBA00022729"/>
    </source>
</evidence>
<sequence>PPKKKILLYISSSAMRNMHPLRCAMLVHLVVQGLMADHFDLFQTTDNITVCEGETARLSCNINSNVTHVAWLNRSIILFAGRDKWASDPRVRLTTYNATEFTIEIRNVSLSDEGIYTCSYQTMDLPHTLQKYLVVQVPATIVNVSGDVTVTEGESVTLMCLAIGKPDPIVTWKKVTGDHGGSVVGEEGEYIDFSRTDRRDSGVYQCVTSNGVSVPHTHSVSVTVNYPPTIKDVRNVSVSQGEHAVLRCDAVSVPPAEFQWFKEKRRLVSGSQGMLIQRERTRSILMFVNVSQENYGNYTCVASNKLGNAHANIILHGDADTFHSFLCLGPGRSLSLLVLSILLYD</sequence>
<dbReference type="PANTHER" id="PTHR42757">
    <property type="entry name" value="IGLON FAMILY OF IMMUNOGLOBULIN SUPERFAMILY-RELATED"/>
    <property type="match status" value="1"/>
</dbReference>
<dbReference type="SMART" id="SM00409">
    <property type="entry name" value="IG"/>
    <property type="match status" value="3"/>
</dbReference>
<proteinExistence type="evidence at transcript level"/>
<dbReference type="PIRSF" id="PIRSF000615">
    <property type="entry name" value="TyrPK_CSF1-R"/>
    <property type="match status" value="1"/>
</dbReference>
<feature type="domain" description="Ig-like" evidence="10">
    <location>
        <begin position="228"/>
        <end position="316"/>
    </location>
</feature>
<keyword evidence="2" id="KW-0472">Membrane</keyword>
<dbReference type="InterPro" id="IPR013783">
    <property type="entry name" value="Ig-like_fold"/>
</dbReference>
<dbReference type="FunFam" id="2.60.40.10:FF:000305">
    <property type="entry name" value="neurotrimin isoform X2"/>
    <property type="match status" value="1"/>
</dbReference>
<name>V9L5M1_CALMI</name>
<accession>V9L5M1</accession>
<keyword evidence="4" id="KW-0677">Repeat</keyword>
<dbReference type="Pfam" id="PF00047">
    <property type="entry name" value="ig"/>
    <property type="match status" value="1"/>
</dbReference>
<dbReference type="Pfam" id="PF07686">
    <property type="entry name" value="V-set"/>
    <property type="match status" value="1"/>
</dbReference>
<keyword evidence="2" id="KW-0336">GPI-anchor</keyword>
<dbReference type="InterPro" id="IPR003599">
    <property type="entry name" value="Ig_sub"/>
</dbReference>
<feature type="domain" description="Ig-like" evidence="10">
    <location>
        <begin position="52"/>
        <end position="118"/>
    </location>
</feature>
<dbReference type="AlphaFoldDB" id="V9L5M1"/>
<evidence type="ECO:0000256" key="7">
    <source>
        <dbReference type="ARBA" id="ARBA00023180"/>
    </source>
</evidence>
<organism evidence="11">
    <name type="scientific">Callorhinchus milii</name>
    <name type="common">Ghost shark</name>
    <dbReference type="NCBI Taxonomy" id="7868"/>
    <lineage>
        <taxon>Eukaryota</taxon>
        <taxon>Metazoa</taxon>
        <taxon>Chordata</taxon>
        <taxon>Craniata</taxon>
        <taxon>Vertebrata</taxon>
        <taxon>Chondrichthyes</taxon>
        <taxon>Holocephali</taxon>
        <taxon>Chimaeriformes</taxon>
        <taxon>Callorhinchidae</taxon>
        <taxon>Callorhinchus</taxon>
    </lineage>
</organism>
<evidence type="ECO:0000256" key="2">
    <source>
        <dbReference type="ARBA" id="ARBA00022622"/>
    </source>
</evidence>
<keyword evidence="8" id="KW-0393">Immunoglobulin domain</keyword>
<feature type="domain" description="Ig-like" evidence="10">
    <location>
        <begin position="138"/>
        <end position="223"/>
    </location>
</feature>
<dbReference type="Pfam" id="PF13927">
    <property type="entry name" value="Ig_3"/>
    <property type="match status" value="1"/>
</dbReference>
<dbReference type="InterPro" id="IPR003598">
    <property type="entry name" value="Ig_sub2"/>
</dbReference>
<reference evidence="11" key="1">
    <citation type="journal article" date="2014" name="Nature">
        <title>Elephant shark genome provides unique insights into gnathostome evolution.</title>
        <authorList>
            <consortium name="International Elephant Shark Genome Sequencing Consortium"/>
            <person name="Venkatesh B."/>
            <person name="Lee A.P."/>
            <person name="Ravi V."/>
            <person name="Maurya A.K."/>
            <person name="Lian M.M."/>
            <person name="Swann J.B."/>
            <person name="Ohta Y."/>
            <person name="Flajnik M.F."/>
            <person name="Sutoh Y."/>
            <person name="Kasahara M."/>
            <person name="Hoon S."/>
            <person name="Gangu V."/>
            <person name="Roy S.W."/>
            <person name="Irimia M."/>
            <person name="Korzh V."/>
            <person name="Kondrychyn I."/>
            <person name="Lim Z.W."/>
            <person name="Tay B.H."/>
            <person name="Tohari S."/>
            <person name="Kong K.W."/>
            <person name="Ho S."/>
            <person name="Lorente-Galdos B."/>
            <person name="Quilez J."/>
            <person name="Marques-Bonet T."/>
            <person name="Raney B.J."/>
            <person name="Ingham P.W."/>
            <person name="Tay A."/>
            <person name="Hillier L.W."/>
            <person name="Minx P."/>
            <person name="Boehm T."/>
            <person name="Wilson R.K."/>
            <person name="Brenner S."/>
            <person name="Warren W.C."/>
        </authorList>
    </citation>
    <scope>NUCLEOTIDE SEQUENCE</scope>
    <source>
        <tissue evidence="11">Brain</tissue>
    </source>
</reference>
<keyword evidence="6" id="KW-1015">Disulfide bond</keyword>
<dbReference type="SMART" id="SM00408">
    <property type="entry name" value="IGc2"/>
    <property type="match status" value="3"/>
</dbReference>
<evidence type="ECO:0000256" key="4">
    <source>
        <dbReference type="ARBA" id="ARBA00022737"/>
    </source>
</evidence>
<protein>
    <submittedName>
        <fullName evidence="11">IgLON family member 5-like protein</fullName>
    </submittedName>
</protein>
<evidence type="ECO:0000256" key="9">
    <source>
        <dbReference type="ARBA" id="ARBA00037995"/>
    </source>
</evidence>
<dbReference type="SUPFAM" id="SSF48726">
    <property type="entry name" value="Immunoglobulin"/>
    <property type="match status" value="3"/>
</dbReference>
<evidence type="ECO:0000256" key="8">
    <source>
        <dbReference type="ARBA" id="ARBA00023319"/>
    </source>
</evidence>
<dbReference type="GO" id="GO:0007155">
    <property type="term" value="P:cell adhesion"/>
    <property type="evidence" value="ECO:0007669"/>
    <property type="project" value="UniProtKB-KW"/>
</dbReference>
<keyword evidence="5" id="KW-0130">Cell adhesion</keyword>
<dbReference type="FunFam" id="2.60.40.10:FF:000013">
    <property type="entry name" value="cell adhesion molecule 1 isoform X1"/>
    <property type="match status" value="1"/>
</dbReference>
<dbReference type="InterPro" id="IPR013151">
    <property type="entry name" value="Immunoglobulin_dom"/>
</dbReference>
<dbReference type="EMBL" id="JW874277">
    <property type="protein sequence ID" value="AFP06794.1"/>
    <property type="molecule type" value="mRNA"/>
</dbReference>
<comment type="subcellular location">
    <subcellularLocation>
        <location evidence="1">Cell membrane</location>
        <topology evidence="1">Lipid-anchor</topology>
        <topology evidence="1">GPI-anchor</topology>
    </subcellularLocation>
</comment>
<evidence type="ECO:0000256" key="6">
    <source>
        <dbReference type="ARBA" id="ARBA00023157"/>
    </source>
</evidence>
<dbReference type="InterPro" id="IPR036179">
    <property type="entry name" value="Ig-like_dom_sf"/>
</dbReference>
<evidence type="ECO:0000259" key="10">
    <source>
        <dbReference type="PROSITE" id="PS50835"/>
    </source>
</evidence>
<dbReference type="PANTHER" id="PTHR42757:SF12">
    <property type="entry name" value="IGLON FAMILY MEMBER 5"/>
    <property type="match status" value="1"/>
</dbReference>
<dbReference type="InterPro" id="IPR013106">
    <property type="entry name" value="Ig_V-set"/>
</dbReference>
<comment type="similarity">
    <text evidence="9">Belongs to the immunoglobulin superfamily. IgLON family.</text>
</comment>
<keyword evidence="3" id="KW-0732">Signal</keyword>
<evidence type="ECO:0000256" key="5">
    <source>
        <dbReference type="ARBA" id="ARBA00022889"/>
    </source>
</evidence>
<dbReference type="InterPro" id="IPR007110">
    <property type="entry name" value="Ig-like_dom"/>
</dbReference>
<dbReference type="InterPro" id="IPR050876">
    <property type="entry name" value="IgLON_domain"/>
</dbReference>
<keyword evidence="7" id="KW-0325">Glycoprotein</keyword>
<feature type="non-terminal residue" evidence="11">
    <location>
        <position position="1"/>
    </location>
</feature>
<evidence type="ECO:0000313" key="11">
    <source>
        <dbReference type="EMBL" id="AFP06794.1"/>
    </source>
</evidence>
<dbReference type="GO" id="GO:0005886">
    <property type="term" value="C:plasma membrane"/>
    <property type="evidence" value="ECO:0007669"/>
    <property type="project" value="UniProtKB-SubCell"/>
</dbReference>